<dbReference type="Proteomes" id="UP001054945">
    <property type="component" value="Unassembled WGS sequence"/>
</dbReference>
<evidence type="ECO:0000256" key="15">
    <source>
        <dbReference type="SAM" id="MobiDB-lite"/>
    </source>
</evidence>
<feature type="compositionally biased region" description="Basic residues" evidence="15">
    <location>
        <begin position="355"/>
        <end position="367"/>
    </location>
</feature>
<sequence length="732" mass="82087">RVSSNARDRALSAPGSPTTAATRASSSVRGTAKRSGERTARTDPTEMGCDDHNRIKYFNNLFRKRPDEDREKENKGCELKPVPKECRCSGYKLFCDRQNLQTIPLDLPNNVQELDLSENVLEFIDTKHFQLNENLQTLILKDLYLTNNEIGSLIGGTMTTNKDLNFLDLSYNPITVLHPEGLRHCLLKGLPPGVFDSLVNLKILFLDNNRLTSITTYVFQKLGNLEMLYISWNKIESIHLTNWVGLQNLKTLAISENKISALESTSFGNMSALHKLDVNGNQIKVISPDTFIGLSSLESLNLQKNELKKATKSVFEPLTSLSIRNFIPVTVLNCALPPWQLLRRLPHVLGSPARARVRAPRRRHQQHRAPAGQRGAARERVAGGVRGRLGQRGGAGGALPLRGAQRGESTSPRDQMEAQLAVQPLRILSTLSSESSILILAVITTDRYMSIIHPLSVKKRTLQSAGAAMAIAWSIAILFSALPILNLEYYGDEFYGNNGVCLPLHIHDPFGQAWEYSTFLFCGLNFAAFLYILFAYISMFFTISHSKIGLRCTQQQQDRNIAKRFFFIVATDFLCWVPIVFIKVIAMGGRSYPRGLVRVGRRVPVAGQLSHQPDPVHADHQALQAAPGQDGLQLQGLHGRQRHPFLRQEPQPAQPERILLRGRSQQHCPGDEQAQPGMPPACVQEQQLLQRGLPSPFQQEDDHDKHHVKHNKEHSRLLYISHCNCMNMLMLY</sequence>
<evidence type="ECO:0000256" key="3">
    <source>
        <dbReference type="ARBA" id="ARBA00022475"/>
    </source>
</evidence>
<organism evidence="18 19">
    <name type="scientific">Caerostris extrusa</name>
    <name type="common">Bark spider</name>
    <name type="synonym">Caerostris bankana</name>
    <dbReference type="NCBI Taxonomy" id="172846"/>
    <lineage>
        <taxon>Eukaryota</taxon>
        <taxon>Metazoa</taxon>
        <taxon>Ecdysozoa</taxon>
        <taxon>Arthropoda</taxon>
        <taxon>Chelicerata</taxon>
        <taxon>Arachnida</taxon>
        <taxon>Araneae</taxon>
        <taxon>Araneomorphae</taxon>
        <taxon>Entelegynae</taxon>
        <taxon>Araneoidea</taxon>
        <taxon>Araneidae</taxon>
        <taxon>Caerostris</taxon>
    </lineage>
</organism>
<keyword evidence="10 16" id="KW-0472">Membrane</keyword>
<dbReference type="PRINTS" id="PR00237">
    <property type="entry name" value="GPCRRHODOPSN"/>
</dbReference>
<keyword evidence="12 14" id="KW-0675">Receptor</keyword>
<dbReference type="InterPro" id="IPR032675">
    <property type="entry name" value="LRR_dom_sf"/>
</dbReference>
<feature type="compositionally biased region" description="Basic and acidic residues" evidence="15">
    <location>
        <begin position="34"/>
        <end position="48"/>
    </location>
</feature>
<keyword evidence="4" id="KW-0433">Leucine-rich repeat</keyword>
<evidence type="ECO:0000313" key="19">
    <source>
        <dbReference type="Proteomes" id="UP001054945"/>
    </source>
</evidence>
<dbReference type="InterPro" id="IPR017452">
    <property type="entry name" value="GPCR_Rhodpsn_7TM"/>
</dbReference>
<gene>
    <name evidence="18" type="primary">Rxfp1</name>
    <name evidence="18" type="ORF">CEXT_752771</name>
</gene>
<keyword evidence="5 14" id="KW-0812">Transmembrane</keyword>
<evidence type="ECO:0000256" key="9">
    <source>
        <dbReference type="ARBA" id="ARBA00023040"/>
    </source>
</evidence>
<dbReference type="SUPFAM" id="SSF52058">
    <property type="entry name" value="L domain-like"/>
    <property type="match status" value="1"/>
</dbReference>
<dbReference type="PANTHER" id="PTHR24372">
    <property type="entry name" value="GLYCOPROTEIN HORMONE RECEPTOR"/>
    <property type="match status" value="1"/>
</dbReference>
<comment type="caution">
    <text evidence="18">The sequence shown here is derived from an EMBL/GenBank/DDBJ whole genome shotgun (WGS) entry which is preliminary data.</text>
</comment>
<dbReference type="InterPro" id="IPR000276">
    <property type="entry name" value="GPCR_Rhodpsn"/>
</dbReference>
<feature type="compositionally biased region" description="Low complexity" evidence="15">
    <location>
        <begin position="12"/>
        <end position="30"/>
    </location>
</feature>
<dbReference type="GO" id="GO:0008528">
    <property type="term" value="F:G protein-coupled peptide receptor activity"/>
    <property type="evidence" value="ECO:0007669"/>
    <property type="project" value="TreeGrafter"/>
</dbReference>
<evidence type="ECO:0000256" key="11">
    <source>
        <dbReference type="ARBA" id="ARBA00023157"/>
    </source>
</evidence>
<keyword evidence="6" id="KW-0732">Signal</keyword>
<keyword evidence="11" id="KW-1015">Disulfide bond</keyword>
<dbReference type="GO" id="GO:0009755">
    <property type="term" value="P:hormone-mediated signaling pathway"/>
    <property type="evidence" value="ECO:0007669"/>
    <property type="project" value="TreeGrafter"/>
</dbReference>
<keyword evidence="7" id="KW-0677">Repeat</keyword>
<dbReference type="PANTHER" id="PTHR24372:SF80">
    <property type="entry name" value="FI21465P1-RELATED"/>
    <property type="match status" value="1"/>
</dbReference>
<evidence type="ECO:0000259" key="17">
    <source>
        <dbReference type="PROSITE" id="PS50262"/>
    </source>
</evidence>
<evidence type="ECO:0000256" key="2">
    <source>
        <dbReference type="ARBA" id="ARBA00010663"/>
    </source>
</evidence>
<feature type="compositionally biased region" description="Low complexity" evidence="15">
    <location>
        <begin position="398"/>
        <end position="407"/>
    </location>
</feature>
<feature type="transmembrane region" description="Helical" evidence="16">
    <location>
        <begin position="565"/>
        <end position="586"/>
    </location>
</feature>
<protein>
    <submittedName>
        <fullName evidence="18">Relaxin receptor 1</fullName>
    </submittedName>
</protein>
<dbReference type="SUPFAM" id="SSF81321">
    <property type="entry name" value="Family A G protein-coupled receptor-like"/>
    <property type="match status" value="1"/>
</dbReference>
<feature type="compositionally biased region" description="Basic and acidic residues" evidence="15">
    <location>
        <begin position="1"/>
        <end position="10"/>
    </location>
</feature>
<feature type="domain" description="G-protein coupled receptors family 1 profile" evidence="17">
    <location>
        <begin position="428"/>
        <end position="585"/>
    </location>
</feature>
<evidence type="ECO:0000313" key="18">
    <source>
        <dbReference type="EMBL" id="GIX95560.1"/>
    </source>
</evidence>
<dbReference type="InterPro" id="IPR003591">
    <property type="entry name" value="Leu-rich_rpt_typical-subtyp"/>
</dbReference>
<evidence type="ECO:0000256" key="1">
    <source>
        <dbReference type="ARBA" id="ARBA00004651"/>
    </source>
</evidence>
<proteinExistence type="inferred from homology"/>
<feature type="transmembrane region" description="Helical" evidence="16">
    <location>
        <begin position="465"/>
        <end position="485"/>
    </location>
</feature>
<dbReference type="EMBL" id="BPLR01004533">
    <property type="protein sequence ID" value="GIX95560.1"/>
    <property type="molecule type" value="Genomic_DNA"/>
</dbReference>
<dbReference type="InterPro" id="IPR001611">
    <property type="entry name" value="Leu-rich_rpt"/>
</dbReference>
<keyword evidence="19" id="KW-1185">Reference proteome</keyword>
<dbReference type="SMART" id="SM00369">
    <property type="entry name" value="LRR_TYP"/>
    <property type="match status" value="7"/>
</dbReference>
<comment type="subcellular location">
    <subcellularLocation>
        <location evidence="1">Cell membrane</location>
        <topology evidence="1">Multi-pass membrane protein</topology>
    </subcellularLocation>
</comment>
<dbReference type="Gene3D" id="3.80.10.10">
    <property type="entry name" value="Ribonuclease Inhibitor"/>
    <property type="match status" value="2"/>
</dbReference>
<evidence type="ECO:0000256" key="5">
    <source>
        <dbReference type="ARBA" id="ARBA00022692"/>
    </source>
</evidence>
<feature type="non-terminal residue" evidence="18">
    <location>
        <position position="1"/>
    </location>
</feature>
<dbReference type="SMART" id="SM00365">
    <property type="entry name" value="LRR_SD22"/>
    <property type="match status" value="6"/>
</dbReference>
<name>A0AAV4PEF3_CAEEX</name>
<dbReference type="GO" id="GO:0005886">
    <property type="term" value="C:plasma membrane"/>
    <property type="evidence" value="ECO:0007669"/>
    <property type="project" value="UniProtKB-SubCell"/>
</dbReference>
<dbReference type="AlphaFoldDB" id="A0AAV4PEF3"/>
<feature type="compositionally biased region" description="Gly residues" evidence="15">
    <location>
        <begin position="384"/>
        <end position="397"/>
    </location>
</feature>
<keyword evidence="9 14" id="KW-0297">G-protein coupled receptor</keyword>
<accession>A0AAV4PEF3</accession>
<dbReference type="PROSITE" id="PS50262">
    <property type="entry name" value="G_PROTEIN_RECEP_F1_2"/>
    <property type="match status" value="1"/>
</dbReference>
<evidence type="ECO:0000256" key="4">
    <source>
        <dbReference type="ARBA" id="ARBA00022614"/>
    </source>
</evidence>
<dbReference type="Pfam" id="PF13855">
    <property type="entry name" value="LRR_8"/>
    <property type="match status" value="2"/>
</dbReference>
<evidence type="ECO:0000256" key="16">
    <source>
        <dbReference type="SAM" id="Phobius"/>
    </source>
</evidence>
<evidence type="ECO:0000256" key="10">
    <source>
        <dbReference type="ARBA" id="ARBA00023136"/>
    </source>
</evidence>
<evidence type="ECO:0000256" key="7">
    <source>
        <dbReference type="ARBA" id="ARBA00022737"/>
    </source>
</evidence>
<dbReference type="PROSITE" id="PS00237">
    <property type="entry name" value="G_PROTEIN_RECEP_F1_1"/>
    <property type="match status" value="1"/>
</dbReference>
<dbReference type="Gene3D" id="1.20.1070.10">
    <property type="entry name" value="Rhodopsin 7-helix transmembrane proteins"/>
    <property type="match status" value="1"/>
</dbReference>
<feature type="transmembrane region" description="Helical" evidence="16">
    <location>
        <begin position="518"/>
        <end position="544"/>
    </location>
</feature>
<dbReference type="SMART" id="SM00013">
    <property type="entry name" value="LRRNT"/>
    <property type="match status" value="1"/>
</dbReference>
<keyword evidence="8 16" id="KW-1133">Transmembrane helix</keyword>
<keyword evidence="13 14" id="KW-0807">Transducer</keyword>
<dbReference type="PROSITE" id="PS51450">
    <property type="entry name" value="LRR"/>
    <property type="match status" value="1"/>
</dbReference>
<keyword evidence="3" id="KW-1003">Cell membrane</keyword>
<reference evidence="18 19" key="1">
    <citation type="submission" date="2021-06" db="EMBL/GenBank/DDBJ databases">
        <title>Caerostris extrusa draft genome.</title>
        <authorList>
            <person name="Kono N."/>
            <person name="Arakawa K."/>
        </authorList>
    </citation>
    <scope>NUCLEOTIDE SEQUENCE [LARGE SCALE GENOMIC DNA]</scope>
</reference>
<evidence type="ECO:0000256" key="14">
    <source>
        <dbReference type="RuleBase" id="RU000688"/>
    </source>
</evidence>
<dbReference type="Pfam" id="PF00001">
    <property type="entry name" value="7tm_1"/>
    <property type="match status" value="1"/>
</dbReference>
<dbReference type="InterPro" id="IPR000372">
    <property type="entry name" value="LRRNT"/>
</dbReference>
<comment type="similarity">
    <text evidence="2 14">Belongs to the G-protein coupled receptor 1 family.</text>
</comment>
<dbReference type="GO" id="GO:0007189">
    <property type="term" value="P:adenylate cyclase-activating G protein-coupled receptor signaling pathway"/>
    <property type="evidence" value="ECO:0007669"/>
    <property type="project" value="TreeGrafter"/>
</dbReference>
<feature type="region of interest" description="Disordered" evidence="15">
    <location>
        <begin position="1"/>
        <end position="48"/>
    </location>
</feature>
<evidence type="ECO:0000256" key="13">
    <source>
        <dbReference type="ARBA" id="ARBA00023224"/>
    </source>
</evidence>
<evidence type="ECO:0000256" key="12">
    <source>
        <dbReference type="ARBA" id="ARBA00023170"/>
    </source>
</evidence>
<feature type="region of interest" description="Disordered" evidence="15">
    <location>
        <begin position="354"/>
        <end position="416"/>
    </location>
</feature>
<evidence type="ECO:0000256" key="8">
    <source>
        <dbReference type="ARBA" id="ARBA00022989"/>
    </source>
</evidence>
<evidence type="ECO:0000256" key="6">
    <source>
        <dbReference type="ARBA" id="ARBA00022729"/>
    </source>
</evidence>